<feature type="non-terminal residue" evidence="1">
    <location>
        <position position="1"/>
    </location>
</feature>
<evidence type="ECO:0000313" key="1">
    <source>
        <dbReference type="EMBL" id="KAK0622481.1"/>
    </source>
</evidence>
<accession>A0AA39WVU4</accession>
<dbReference type="EMBL" id="JAULSU010000003">
    <property type="protein sequence ID" value="KAK0622481.1"/>
    <property type="molecule type" value="Genomic_DNA"/>
</dbReference>
<protein>
    <submittedName>
        <fullName evidence="1">Uncharacterized protein</fullName>
    </submittedName>
</protein>
<gene>
    <name evidence="1" type="ORF">B0T14DRAFT_388518</name>
</gene>
<feature type="non-terminal residue" evidence="1">
    <location>
        <position position="120"/>
    </location>
</feature>
<evidence type="ECO:0000313" key="2">
    <source>
        <dbReference type="Proteomes" id="UP001175000"/>
    </source>
</evidence>
<comment type="caution">
    <text evidence="1">The sequence shown here is derived from an EMBL/GenBank/DDBJ whole genome shotgun (WGS) entry which is preliminary data.</text>
</comment>
<sequence length="120" mass="13884">KLKMLEFDEVCGINEELLRKMVESAPELEVFGLVWNPTGDAYNWSGEGTAADVWKALGLRRETLREVRVDILREEELEVGKLGWWSLEGFRKLEVLKVGELALEVLREAWRERGRVEGRV</sequence>
<name>A0AA39WVU4_9PEZI</name>
<keyword evidence="2" id="KW-1185">Reference proteome</keyword>
<dbReference type="Proteomes" id="UP001175000">
    <property type="component" value="Unassembled WGS sequence"/>
</dbReference>
<proteinExistence type="predicted"/>
<reference evidence="1" key="1">
    <citation type="submission" date="2023-06" db="EMBL/GenBank/DDBJ databases">
        <title>Genome-scale phylogeny and comparative genomics of the fungal order Sordariales.</title>
        <authorList>
            <consortium name="Lawrence Berkeley National Laboratory"/>
            <person name="Hensen N."/>
            <person name="Bonometti L."/>
            <person name="Westerberg I."/>
            <person name="Brannstrom I.O."/>
            <person name="Guillou S."/>
            <person name="Cros-Aarteil S."/>
            <person name="Calhoun S."/>
            <person name="Haridas S."/>
            <person name="Kuo A."/>
            <person name="Mondo S."/>
            <person name="Pangilinan J."/>
            <person name="Riley R."/>
            <person name="Labutti K."/>
            <person name="Andreopoulos B."/>
            <person name="Lipzen A."/>
            <person name="Chen C."/>
            <person name="Yanf M."/>
            <person name="Daum C."/>
            <person name="Ng V."/>
            <person name="Clum A."/>
            <person name="Steindorff A."/>
            <person name="Ohm R."/>
            <person name="Martin F."/>
            <person name="Silar P."/>
            <person name="Natvig D."/>
            <person name="Lalanne C."/>
            <person name="Gautier V."/>
            <person name="Ament-Velasquez S.L."/>
            <person name="Kruys A."/>
            <person name="Hutchinson M.I."/>
            <person name="Powell A.J."/>
            <person name="Barry K."/>
            <person name="Miller A.N."/>
            <person name="Grigoriev I.V."/>
            <person name="Debuchy R."/>
            <person name="Gladieux P."/>
            <person name="Thoren M.H."/>
            <person name="Johannesson H."/>
        </authorList>
    </citation>
    <scope>NUCLEOTIDE SEQUENCE</scope>
    <source>
        <strain evidence="1">CBS 606.72</strain>
    </source>
</reference>
<dbReference type="AlphaFoldDB" id="A0AA39WVU4"/>
<organism evidence="1 2">
    <name type="scientific">Immersiella caudata</name>
    <dbReference type="NCBI Taxonomy" id="314043"/>
    <lineage>
        <taxon>Eukaryota</taxon>
        <taxon>Fungi</taxon>
        <taxon>Dikarya</taxon>
        <taxon>Ascomycota</taxon>
        <taxon>Pezizomycotina</taxon>
        <taxon>Sordariomycetes</taxon>
        <taxon>Sordariomycetidae</taxon>
        <taxon>Sordariales</taxon>
        <taxon>Lasiosphaeriaceae</taxon>
        <taxon>Immersiella</taxon>
    </lineage>
</organism>